<proteinExistence type="predicted"/>
<reference evidence="1 2" key="1">
    <citation type="submission" date="2013-12" db="EMBL/GenBank/DDBJ databases">
        <title>Draft genome of the parsitic nematode Ancylostoma duodenale.</title>
        <authorList>
            <person name="Mitreva M."/>
        </authorList>
    </citation>
    <scope>NUCLEOTIDE SEQUENCE [LARGE SCALE GENOMIC DNA]</scope>
    <source>
        <strain evidence="1 2">Zhejiang</strain>
    </source>
</reference>
<name>A0A0C2D4U4_9BILA</name>
<sequence>MFAYSSNSLKHPNYALTSVQELVSTIISDNLSLRMLTGMYRQNRCYSCMSPMYEEFFKNGLDRIHPQKTRPRWTVRIAVVVAEREWWFEGFRKCAEMQRAGTQVMRRVRAGPNPWKQLCKPS</sequence>
<protein>
    <submittedName>
        <fullName evidence="1">Uncharacterized protein</fullName>
    </submittedName>
</protein>
<dbReference type="EMBL" id="KN727993">
    <property type="protein sequence ID" value="KIH64563.1"/>
    <property type="molecule type" value="Genomic_DNA"/>
</dbReference>
<accession>A0A0C2D4U4</accession>
<organism evidence="1 2">
    <name type="scientific">Ancylostoma duodenale</name>
    <dbReference type="NCBI Taxonomy" id="51022"/>
    <lineage>
        <taxon>Eukaryota</taxon>
        <taxon>Metazoa</taxon>
        <taxon>Ecdysozoa</taxon>
        <taxon>Nematoda</taxon>
        <taxon>Chromadorea</taxon>
        <taxon>Rhabditida</taxon>
        <taxon>Rhabditina</taxon>
        <taxon>Rhabditomorpha</taxon>
        <taxon>Strongyloidea</taxon>
        <taxon>Ancylostomatidae</taxon>
        <taxon>Ancylostomatinae</taxon>
        <taxon>Ancylostoma</taxon>
    </lineage>
</organism>
<evidence type="ECO:0000313" key="2">
    <source>
        <dbReference type="Proteomes" id="UP000054047"/>
    </source>
</evidence>
<keyword evidence="2" id="KW-1185">Reference proteome</keyword>
<dbReference type="AlphaFoldDB" id="A0A0C2D4U4"/>
<gene>
    <name evidence="1" type="ORF">ANCDUO_05125</name>
</gene>
<dbReference type="Proteomes" id="UP000054047">
    <property type="component" value="Unassembled WGS sequence"/>
</dbReference>
<dbReference type="OrthoDB" id="5806302at2759"/>
<evidence type="ECO:0000313" key="1">
    <source>
        <dbReference type="EMBL" id="KIH64563.1"/>
    </source>
</evidence>